<comment type="caution">
    <text evidence="5">The sequence shown here is derived from an EMBL/GenBank/DDBJ whole genome shotgun (WGS) entry which is preliminary data.</text>
</comment>
<dbReference type="EMBL" id="CAJZBQ010000033">
    <property type="protein sequence ID" value="CAG9323088.1"/>
    <property type="molecule type" value="Genomic_DNA"/>
</dbReference>
<dbReference type="Pfam" id="PF12246">
    <property type="entry name" value="MKT1_C"/>
    <property type="match status" value="1"/>
</dbReference>
<sequence length="691" mass="78988">MVDPSQEVLKDANRVELVHQGGYSELKPSLAIDGEWLLEQILPSEPFSKIMGGPPLSLRSTLNNYLGSLIAEGVIPIIVFQGISISLTTQKSLDRKVKGRAEAWEMYANGNKEKLLAALEEGKKVPWEVYSEVIKCIRALGGEVMRAPYHQSSQLGYLENKKLVGAIMGSTDLLFYNPEKVVIKLYPETRCYDYILSSEIIEYEYDTTSESLTSAFILHGYWFGKKTMKNQNLKETIKKLKNSDYKALAPKAQDKEYLDNVHALVNSKIAIEYSPPGLFIKPDPLLNKLIPTRFTKEVYFGMGIIPLSPQLLTTVANQKLVELPPFADSDYYRELLRKLKPLRKKTISLFIENLPAEYSQTNIQVLYWFNQNMPYLLPYEKIDQLIFNFSNADLEAELSRQRKNMPDLQFCLKWHYDSHGETEPKIQSPIGNEETNLEGTNMIIAKVIFKCLENAGYISSTGKPMLFGKALMQCSPEWQTQAFYLQELLKFGILNGRTLGQTESKYLDNDAFTKLVLIPVENDDLRHQIRLISRVFSLIQPNLKDEPWTGTIDYDLSQFQALVKLITMTYQTLGEVLLLREYLSGRIGYSKALITAGESLPFGCHSNIGLGIAIKKLLLGESIDQIREQMPQMADLELDFRRGWHFWKNLLKILKTFAKYQSFRDENFFNEILQASKLLKSTLIRARIPVN</sequence>
<evidence type="ECO:0000313" key="6">
    <source>
        <dbReference type="Proteomes" id="UP001162131"/>
    </source>
</evidence>
<reference evidence="5" key="1">
    <citation type="submission" date="2021-09" db="EMBL/GenBank/DDBJ databases">
        <authorList>
            <consortium name="AG Swart"/>
            <person name="Singh M."/>
            <person name="Singh A."/>
            <person name="Seah K."/>
            <person name="Emmerich C."/>
        </authorList>
    </citation>
    <scope>NUCLEOTIDE SEQUENCE</scope>
    <source>
        <strain evidence="5">ATCC30299</strain>
    </source>
</reference>
<evidence type="ECO:0008006" key="7">
    <source>
        <dbReference type="Google" id="ProtNLM"/>
    </source>
</evidence>
<dbReference type="InterPro" id="IPR029060">
    <property type="entry name" value="PIN-like_dom_sf"/>
</dbReference>
<dbReference type="AlphaFoldDB" id="A0AAU9JBF5"/>
<dbReference type="SUPFAM" id="SSF88723">
    <property type="entry name" value="PIN domain-like"/>
    <property type="match status" value="1"/>
</dbReference>
<dbReference type="InterPro" id="IPR022039">
    <property type="entry name" value="MKT1_C"/>
</dbReference>
<evidence type="ECO:0000313" key="5">
    <source>
        <dbReference type="EMBL" id="CAG9323088.1"/>
    </source>
</evidence>
<dbReference type="GO" id="GO:0017108">
    <property type="term" value="F:5'-flap endonuclease activity"/>
    <property type="evidence" value="ECO:0007669"/>
    <property type="project" value="TreeGrafter"/>
</dbReference>
<feature type="domain" description="Post-transcriptional regulator MKT1 N-terminal" evidence="4">
    <location>
        <begin position="287"/>
        <end position="369"/>
    </location>
</feature>
<dbReference type="Pfam" id="PF12247">
    <property type="entry name" value="MKT1_N"/>
    <property type="match status" value="1"/>
</dbReference>
<dbReference type="PANTHER" id="PTHR11081">
    <property type="entry name" value="FLAP ENDONUCLEASE FAMILY MEMBER"/>
    <property type="match status" value="1"/>
</dbReference>
<evidence type="ECO:0000259" key="4">
    <source>
        <dbReference type="Pfam" id="PF12247"/>
    </source>
</evidence>
<keyword evidence="6" id="KW-1185">Reference proteome</keyword>
<dbReference type="Proteomes" id="UP001162131">
    <property type="component" value="Unassembled WGS sequence"/>
</dbReference>
<dbReference type="InterPro" id="IPR022040">
    <property type="entry name" value="MKT1_N"/>
</dbReference>
<dbReference type="InterPro" id="IPR006084">
    <property type="entry name" value="XPG/Rad2"/>
</dbReference>
<feature type="domain" description="Post-transcriptional regulator MKT1 C-terminal" evidence="3">
    <location>
        <begin position="451"/>
        <end position="680"/>
    </location>
</feature>
<keyword evidence="1" id="KW-0810">Translation regulation</keyword>
<accession>A0AAU9JBF5</accession>
<evidence type="ECO:0000256" key="1">
    <source>
        <dbReference type="ARBA" id="ARBA00022845"/>
    </source>
</evidence>
<proteinExistence type="inferred from homology"/>
<dbReference type="Gene3D" id="3.40.50.1010">
    <property type="entry name" value="5'-nuclease"/>
    <property type="match status" value="1"/>
</dbReference>
<dbReference type="PANTHER" id="PTHR11081:SF32">
    <property type="entry name" value="POST-TRANSCRIPTIONAL REGULATOR MKT1"/>
    <property type="match status" value="1"/>
</dbReference>
<protein>
    <recommendedName>
        <fullName evidence="7">XPG-I domain-containing protein</fullName>
    </recommendedName>
</protein>
<comment type="similarity">
    <text evidence="2">Belongs to the XPG/RAD2 endonuclease family.</text>
</comment>
<evidence type="ECO:0000259" key="3">
    <source>
        <dbReference type="Pfam" id="PF12246"/>
    </source>
</evidence>
<evidence type="ECO:0000256" key="2">
    <source>
        <dbReference type="ARBA" id="ARBA00024023"/>
    </source>
</evidence>
<name>A0AAU9JBF5_9CILI</name>
<dbReference type="GO" id="GO:0006417">
    <property type="term" value="P:regulation of translation"/>
    <property type="evidence" value="ECO:0007669"/>
    <property type="project" value="UniProtKB-KW"/>
</dbReference>
<organism evidence="5 6">
    <name type="scientific">Blepharisma stoltei</name>
    <dbReference type="NCBI Taxonomy" id="1481888"/>
    <lineage>
        <taxon>Eukaryota</taxon>
        <taxon>Sar</taxon>
        <taxon>Alveolata</taxon>
        <taxon>Ciliophora</taxon>
        <taxon>Postciliodesmatophora</taxon>
        <taxon>Heterotrichea</taxon>
        <taxon>Heterotrichida</taxon>
        <taxon>Blepharismidae</taxon>
        <taxon>Blepharisma</taxon>
    </lineage>
</organism>
<gene>
    <name evidence="5" type="ORF">BSTOLATCC_MIC32990</name>
</gene>